<feature type="chain" id="PRO_5016324462" evidence="1">
    <location>
        <begin position="26"/>
        <end position="139"/>
    </location>
</feature>
<evidence type="ECO:0000256" key="1">
    <source>
        <dbReference type="SAM" id="SignalP"/>
    </source>
</evidence>
<evidence type="ECO:0000313" key="2">
    <source>
        <dbReference type="EMBL" id="RAV10816.1"/>
    </source>
</evidence>
<gene>
    <name evidence="2" type="ORF">DQG23_37345</name>
</gene>
<accession>A0A329LUM0</accession>
<dbReference type="PROSITE" id="PS51257">
    <property type="entry name" value="PROKAR_LIPOPROTEIN"/>
    <property type="match status" value="1"/>
</dbReference>
<dbReference type="AlphaFoldDB" id="A0A329LUM0"/>
<sequence length="139" mass="15898">MVKGTFMILMSFLLLCACSSQPRKASIVEAIGSEGISIAELPKIDDHFIFDGITPISYQLNDTVENIMVYDFDSKEKRELGQNRFQERQKLLSSHSPIVYYANNYLILYYSDVDSKTQTPKLTETKYGEKLQKAINRIS</sequence>
<dbReference type="OrthoDB" id="2622354at2"/>
<keyword evidence="3" id="KW-1185">Reference proteome</keyword>
<feature type="signal peptide" evidence="1">
    <location>
        <begin position="1"/>
        <end position="25"/>
    </location>
</feature>
<dbReference type="Proteomes" id="UP000250369">
    <property type="component" value="Unassembled WGS sequence"/>
</dbReference>
<dbReference type="RefSeq" id="WP_113036134.1">
    <property type="nucleotide sequence ID" value="NZ_QMFB01000041.1"/>
</dbReference>
<keyword evidence="1" id="KW-0732">Signal</keyword>
<evidence type="ECO:0000313" key="3">
    <source>
        <dbReference type="Proteomes" id="UP000250369"/>
    </source>
</evidence>
<comment type="caution">
    <text evidence="2">The sequence shown here is derived from an EMBL/GenBank/DDBJ whole genome shotgun (WGS) entry which is preliminary data.</text>
</comment>
<reference evidence="2 3" key="1">
    <citation type="journal article" date="2009" name="Int. J. Syst. Evol. Microbiol.">
        <title>Paenibacillus contaminans sp. nov., isolated from a contaminated laboratory plate.</title>
        <authorList>
            <person name="Chou J.H."/>
            <person name="Lee J.H."/>
            <person name="Lin M.C."/>
            <person name="Chang P.S."/>
            <person name="Arun A.B."/>
            <person name="Young C.C."/>
            <person name="Chen W.M."/>
        </authorList>
    </citation>
    <scope>NUCLEOTIDE SEQUENCE [LARGE SCALE GENOMIC DNA]</scope>
    <source>
        <strain evidence="2 3">CKOBP-6</strain>
    </source>
</reference>
<protein>
    <submittedName>
        <fullName evidence="2">Uncharacterized protein</fullName>
    </submittedName>
</protein>
<organism evidence="2 3">
    <name type="scientific">Paenibacillus contaminans</name>
    <dbReference type="NCBI Taxonomy" id="450362"/>
    <lineage>
        <taxon>Bacteria</taxon>
        <taxon>Bacillati</taxon>
        <taxon>Bacillota</taxon>
        <taxon>Bacilli</taxon>
        <taxon>Bacillales</taxon>
        <taxon>Paenibacillaceae</taxon>
        <taxon>Paenibacillus</taxon>
    </lineage>
</organism>
<name>A0A329LUM0_9BACL</name>
<proteinExistence type="predicted"/>
<dbReference type="EMBL" id="QMFB01000041">
    <property type="protein sequence ID" value="RAV10816.1"/>
    <property type="molecule type" value="Genomic_DNA"/>
</dbReference>